<sequence>MLHLIIIVCSFCWTFSYIVFPFYICSLHQWDQTTILFF</sequence>
<proteinExistence type="predicted"/>
<dbReference type="EMBL" id="GBRH01199981">
    <property type="protein sequence ID" value="JAD97914.1"/>
    <property type="molecule type" value="Transcribed_RNA"/>
</dbReference>
<dbReference type="AlphaFoldDB" id="A0A0A9EAW4"/>
<organism evidence="1">
    <name type="scientific">Arundo donax</name>
    <name type="common">Giant reed</name>
    <name type="synonym">Donax arundinaceus</name>
    <dbReference type="NCBI Taxonomy" id="35708"/>
    <lineage>
        <taxon>Eukaryota</taxon>
        <taxon>Viridiplantae</taxon>
        <taxon>Streptophyta</taxon>
        <taxon>Embryophyta</taxon>
        <taxon>Tracheophyta</taxon>
        <taxon>Spermatophyta</taxon>
        <taxon>Magnoliopsida</taxon>
        <taxon>Liliopsida</taxon>
        <taxon>Poales</taxon>
        <taxon>Poaceae</taxon>
        <taxon>PACMAD clade</taxon>
        <taxon>Arundinoideae</taxon>
        <taxon>Arundineae</taxon>
        <taxon>Arundo</taxon>
    </lineage>
</organism>
<name>A0A0A9EAW4_ARUDO</name>
<reference evidence="1" key="1">
    <citation type="submission" date="2014-09" db="EMBL/GenBank/DDBJ databases">
        <authorList>
            <person name="Magalhaes I.L.F."/>
            <person name="Oliveira U."/>
            <person name="Santos F.R."/>
            <person name="Vidigal T.H.D.A."/>
            <person name="Brescovit A.D."/>
            <person name="Santos A.J."/>
        </authorList>
    </citation>
    <scope>NUCLEOTIDE SEQUENCE</scope>
    <source>
        <tissue evidence="1">Shoot tissue taken approximately 20 cm above the soil surface</tissue>
    </source>
</reference>
<accession>A0A0A9EAW4</accession>
<evidence type="ECO:0000313" key="1">
    <source>
        <dbReference type="EMBL" id="JAD97914.1"/>
    </source>
</evidence>
<protein>
    <submittedName>
        <fullName evidence="1">Uncharacterized protein</fullName>
    </submittedName>
</protein>
<reference evidence="1" key="2">
    <citation type="journal article" date="2015" name="Data Brief">
        <title>Shoot transcriptome of the giant reed, Arundo donax.</title>
        <authorList>
            <person name="Barrero R.A."/>
            <person name="Guerrero F.D."/>
            <person name="Moolhuijzen P."/>
            <person name="Goolsby J.A."/>
            <person name="Tidwell J."/>
            <person name="Bellgard S.E."/>
            <person name="Bellgard M.I."/>
        </authorList>
    </citation>
    <scope>NUCLEOTIDE SEQUENCE</scope>
    <source>
        <tissue evidence="1">Shoot tissue taken approximately 20 cm above the soil surface</tissue>
    </source>
</reference>